<feature type="region of interest" description="Disordered" evidence="1">
    <location>
        <begin position="336"/>
        <end position="373"/>
    </location>
</feature>
<evidence type="ECO:0000313" key="2">
    <source>
        <dbReference type="EMBL" id="KIP05420.1"/>
    </source>
</evidence>
<feature type="compositionally biased region" description="Low complexity" evidence="1">
    <location>
        <begin position="358"/>
        <end position="369"/>
    </location>
</feature>
<sequence length="590" mass="64571">MARMTPPEAAYIYAQQLLGRGHGLPLWHPEQTQAELGDVGFIHHGYFHPIFNIFRTRDDPINHQGVPDGFIPLQISPLFIRYNEQYLGPGPICASSISVDQGQVVANASGNALDINLSYSLRCSGRRGAVAYLGDWAKQEQIVRSRKVRDYVFANHESWYIFAKSLGWEVRRKDIILVSGCVKTSSWSGLAWSSASTRHSAALNVSVYGTAGAGFRFSHENDTGLTVDERHPLTPPASRIAGGPNRYCVFIKYYKVKHAGPGIRRSRTTPRASDVAVIDEDVVDVRCWPWTKPSFSSQLDIIRARGKWISRLLRGQLGNPETRFARRVQMLGMIPSHAGGSAQQQNGDNENEEDCNEAAEASNPSSSSDPLEDVLDYDLENSHAETAVAETEDVYEICRPLTDQSEDLSACLRSRRPEMILYPNGAAGTNAPWYAGVVGPNVSHPLPEAKISSLSQPVRRWGDRLRHRTDSHVTSSPPAGPVPKTPPHPSSNVTLRRTDSSTPVASCSRPDLRIEIFSATPAPSPFSTPTCTQVYGITLPPQLPATQHAIGDALAFVELGEHCPPPFPFGPRPLNSAALPTHIPAGYLGA</sequence>
<keyword evidence="3" id="KW-1185">Reference proteome</keyword>
<protein>
    <submittedName>
        <fullName evidence="2">Uncharacterized protein</fullName>
    </submittedName>
</protein>
<organism evidence="2 3">
    <name type="scientific">Phlebiopsis gigantea (strain 11061_1 CR5-6)</name>
    <name type="common">White-rot fungus</name>
    <name type="synonym">Peniophora gigantea</name>
    <dbReference type="NCBI Taxonomy" id="745531"/>
    <lineage>
        <taxon>Eukaryota</taxon>
        <taxon>Fungi</taxon>
        <taxon>Dikarya</taxon>
        <taxon>Basidiomycota</taxon>
        <taxon>Agaricomycotina</taxon>
        <taxon>Agaricomycetes</taxon>
        <taxon>Polyporales</taxon>
        <taxon>Phanerochaetaceae</taxon>
        <taxon>Phlebiopsis</taxon>
    </lineage>
</organism>
<accession>A0A0C3S8K7</accession>
<dbReference type="AlphaFoldDB" id="A0A0C3S8K7"/>
<name>A0A0C3S8K7_PHLG1</name>
<dbReference type="EMBL" id="KN840544">
    <property type="protein sequence ID" value="KIP05420.1"/>
    <property type="molecule type" value="Genomic_DNA"/>
</dbReference>
<dbReference type="HOGENOM" id="CLU_462391_0_0_1"/>
<dbReference type="Proteomes" id="UP000053257">
    <property type="component" value="Unassembled WGS sequence"/>
</dbReference>
<evidence type="ECO:0000313" key="3">
    <source>
        <dbReference type="Proteomes" id="UP000053257"/>
    </source>
</evidence>
<feature type="region of interest" description="Disordered" evidence="1">
    <location>
        <begin position="467"/>
        <end position="506"/>
    </location>
</feature>
<feature type="compositionally biased region" description="Pro residues" evidence="1">
    <location>
        <begin position="478"/>
        <end position="489"/>
    </location>
</feature>
<reference evidence="2 3" key="1">
    <citation type="journal article" date="2014" name="PLoS Genet.">
        <title>Analysis of the Phlebiopsis gigantea genome, transcriptome and secretome provides insight into its pioneer colonization strategies of wood.</title>
        <authorList>
            <person name="Hori C."/>
            <person name="Ishida T."/>
            <person name="Igarashi K."/>
            <person name="Samejima M."/>
            <person name="Suzuki H."/>
            <person name="Master E."/>
            <person name="Ferreira P."/>
            <person name="Ruiz-Duenas F.J."/>
            <person name="Held B."/>
            <person name="Canessa P."/>
            <person name="Larrondo L.F."/>
            <person name="Schmoll M."/>
            <person name="Druzhinina I.S."/>
            <person name="Kubicek C.P."/>
            <person name="Gaskell J.A."/>
            <person name="Kersten P."/>
            <person name="St John F."/>
            <person name="Glasner J."/>
            <person name="Sabat G."/>
            <person name="Splinter BonDurant S."/>
            <person name="Syed K."/>
            <person name="Yadav J."/>
            <person name="Mgbeahuruike A.C."/>
            <person name="Kovalchuk A."/>
            <person name="Asiegbu F.O."/>
            <person name="Lackner G."/>
            <person name="Hoffmeister D."/>
            <person name="Rencoret J."/>
            <person name="Gutierrez A."/>
            <person name="Sun H."/>
            <person name="Lindquist E."/>
            <person name="Barry K."/>
            <person name="Riley R."/>
            <person name="Grigoriev I.V."/>
            <person name="Henrissat B."/>
            <person name="Kues U."/>
            <person name="Berka R.M."/>
            <person name="Martinez A.T."/>
            <person name="Covert S.F."/>
            <person name="Blanchette R.A."/>
            <person name="Cullen D."/>
        </authorList>
    </citation>
    <scope>NUCLEOTIDE SEQUENCE [LARGE SCALE GENOMIC DNA]</scope>
    <source>
        <strain evidence="2 3">11061_1 CR5-6</strain>
    </source>
</reference>
<gene>
    <name evidence="2" type="ORF">PHLGIDRAFT_128904</name>
</gene>
<feature type="compositionally biased region" description="Polar residues" evidence="1">
    <location>
        <begin position="490"/>
        <end position="505"/>
    </location>
</feature>
<proteinExistence type="predicted"/>
<dbReference type="OrthoDB" id="2791100at2759"/>
<dbReference type="STRING" id="745531.A0A0C3S8K7"/>
<evidence type="ECO:0000256" key="1">
    <source>
        <dbReference type="SAM" id="MobiDB-lite"/>
    </source>
</evidence>